<dbReference type="Pfam" id="PF00082">
    <property type="entry name" value="Peptidase_S8"/>
    <property type="match status" value="1"/>
</dbReference>
<dbReference type="InterPro" id="IPR050819">
    <property type="entry name" value="Tripeptidyl-peptidase_I"/>
</dbReference>
<dbReference type="CDD" id="cd11377">
    <property type="entry name" value="Pro-peptidase_S53"/>
    <property type="match status" value="1"/>
</dbReference>
<dbReference type="RefSeq" id="WP_092218241.1">
    <property type="nucleotide sequence ID" value="NZ_CP030050.1"/>
</dbReference>
<dbReference type="GO" id="GO:0006508">
    <property type="term" value="P:proteolysis"/>
    <property type="evidence" value="ECO:0007669"/>
    <property type="project" value="UniProtKB-KW"/>
</dbReference>
<dbReference type="GO" id="GO:0008240">
    <property type="term" value="F:tripeptidyl-peptidase activity"/>
    <property type="evidence" value="ECO:0007669"/>
    <property type="project" value="TreeGrafter"/>
</dbReference>
<dbReference type="KEGG" id="barh:WN72_09555"/>
<keyword evidence="6" id="KW-0865">Zymogen</keyword>
<dbReference type="SMART" id="SM00944">
    <property type="entry name" value="Pro-kuma_activ"/>
    <property type="match status" value="1"/>
</dbReference>
<dbReference type="InterPro" id="IPR030400">
    <property type="entry name" value="Sedolisin_dom"/>
</dbReference>
<comment type="cofactor">
    <cofactor evidence="7">
        <name>Ca(2+)</name>
        <dbReference type="ChEBI" id="CHEBI:29108"/>
    </cofactor>
    <text evidence="7">Binds 1 Ca(2+) ion per subunit.</text>
</comment>
<proteinExistence type="predicted"/>
<evidence type="ECO:0000256" key="6">
    <source>
        <dbReference type="ARBA" id="ARBA00023145"/>
    </source>
</evidence>
<keyword evidence="5 7" id="KW-0106">Calcium</keyword>
<evidence type="ECO:0000256" key="4">
    <source>
        <dbReference type="ARBA" id="ARBA00022825"/>
    </source>
</evidence>
<feature type="binding site" evidence="7">
    <location>
        <position position="502"/>
    </location>
    <ligand>
        <name>Ca(2+)</name>
        <dbReference type="ChEBI" id="CHEBI:29108"/>
    </ligand>
</feature>
<keyword evidence="2 7" id="KW-0479">Metal-binding</keyword>
<dbReference type="InterPro" id="IPR036852">
    <property type="entry name" value="Peptidase_S8/S53_dom_sf"/>
</dbReference>
<dbReference type="EMBL" id="CP030050">
    <property type="protein sequence ID" value="QOZ73250.1"/>
    <property type="molecule type" value="Genomic_DNA"/>
</dbReference>
<feature type="binding site" evidence="7">
    <location>
        <position position="501"/>
    </location>
    <ligand>
        <name>Ca(2+)</name>
        <dbReference type="ChEBI" id="CHEBI:29108"/>
    </ligand>
</feature>
<dbReference type="InterPro" id="IPR000209">
    <property type="entry name" value="Peptidase_S8/S53_dom"/>
</dbReference>
<evidence type="ECO:0000256" key="3">
    <source>
        <dbReference type="ARBA" id="ARBA00022801"/>
    </source>
</evidence>
<feature type="active site" description="Charge relay system" evidence="7">
    <location>
        <position position="458"/>
    </location>
</feature>
<dbReference type="GO" id="GO:0046872">
    <property type="term" value="F:metal ion binding"/>
    <property type="evidence" value="ECO:0007669"/>
    <property type="project" value="UniProtKB-UniRule"/>
</dbReference>
<protein>
    <submittedName>
        <fullName evidence="9">Peptidase S53 propeptide</fullName>
    </submittedName>
</protein>
<feature type="binding site" evidence="7">
    <location>
        <position position="515"/>
    </location>
    <ligand>
        <name>Ca(2+)</name>
        <dbReference type="ChEBI" id="CHEBI:29108"/>
    </ligand>
</feature>
<dbReference type="PROSITE" id="PS00138">
    <property type="entry name" value="SUBTILASE_SER"/>
    <property type="match status" value="1"/>
</dbReference>
<evidence type="ECO:0000313" key="9">
    <source>
        <dbReference type="EMBL" id="QOZ73250.1"/>
    </source>
</evidence>
<feature type="active site" description="Charge relay system" evidence="7">
    <location>
        <position position="263"/>
    </location>
</feature>
<dbReference type="InterPro" id="IPR023828">
    <property type="entry name" value="Peptidase_S8_Ser-AS"/>
</dbReference>
<feature type="binding site" evidence="7">
    <location>
        <position position="517"/>
    </location>
    <ligand>
        <name>Ca(2+)</name>
        <dbReference type="ChEBI" id="CHEBI:29108"/>
    </ligand>
</feature>
<dbReference type="SUPFAM" id="SSF54897">
    <property type="entry name" value="Protease propeptides/inhibitors"/>
    <property type="match status" value="1"/>
</dbReference>
<evidence type="ECO:0000256" key="1">
    <source>
        <dbReference type="ARBA" id="ARBA00022670"/>
    </source>
</evidence>
<dbReference type="CDD" id="cd04056">
    <property type="entry name" value="Peptidases_S53"/>
    <property type="match status" value="1"/>
</dbReference>
<feature type="active site" description="Charge relay system" evidence="7">
    <location>
        <position position="259"/>
    </location>
</feature>
<organism evidence="9 10">
    <name type="scientific">Bradyrhizobium arachidis</name>
    <dbReference type="NCBI Taxonomy" id="858423"/>
    <lineage>
        <taxon>Bacteria</taxon>
        <taxon>Pseudomonadati</taxon>
        <taxon>Pseudomonadota</taxon>
        <taxon>Alphaproteobacteria</taxon>
        <taxon>Hyphomicrobiales</taxon>
        <taxon>Nitrobacteraceae</taxon>
        <taxon>Bradyrhizobium</taxon>
    </lineage>
</organism>
<keyword evidence="1 7" id="KW-0645">Protease</keyword>
<dbReference type="GO" id="GO:0004252">
    <property type="term" value="F:serine-type endopeptidase activity"/>
    <property type="evidence" value="ECO:0007669"/>
    <property type="project" value="UniProtKB-UniRule"/>
</dbReference>
<dbReference type="AlphaFoldDB" id="A0AAE7NZI6"/>
<gene>
    <name evidence="9" type="ORF">WN72_09555</name>
</gene>
<name>A0AAE7NZI6_9BRAD</name>
<dbReference type="Gene3D" id="3.40.50.200">
    <property type="entry name" value="Peptidase S8/S53 domain"/>
    <property type="match status" value="1"/>
</dbReference>
<evidence type="ECO:0000256" key="2">
    <source>
        <dbReference type="ARBA" id="ARBA00022723"/>
    </source>
</evidence>
<dbReference type="PANTHER" id="PTHR14218:SF15">
    <property type="entry name" value="TRIPEPTIDYL-PEPTIDASE 1"/>
    <property type="match status" value="1"/>
</dbReference>
<accession>A0AAE7NZI6</accession>
<dbReference type="PANTHER" id="PTHR14218">
    <property type="entry name" value="PROTEASE S8 TRIPEPTIDYL PEPTIDASE I CLN2"/>
    <property type="match status" value="1"/>
</dbReference>
<sequence length="545" mass="57072">MSDRKVFTDSVTELPTQPGVTKSGLMVAHARSDTRNETMELLFSLEMPDKDDLEKRVAEGEVLSAEQLSQKYRPKKADVDALKSWLTEQGFTVVGESPGDTGIYAKATVGQIEQSLGVQMVKVTNQGITYTAAQNAPSLPISVGAPVHAIIGLQPFRHAHKHMARKLVHGNRVTLDRHGLPSPNIANSPPYLVAEILHAYNANALGVTGAGQTIAILIDTFPNDHDITEFWKANGIAVDLTRIGKIKVGAGHLPAPEGEETLDVSWTSGIAPGAKIKIYATGSLQFVALDRALDRIIADASNDPSLRQLSISLGLGETFMGGPNGEVATQHQKFLRLAALGVNVFVSSGDAGSNPNSDGQTPNGPLQAEYAASDTAVVAVGGTSLRLAPGDGSVAQEDGWPGSGGGDSIFFTRPIWQTGKGVPTGSKRSVPDVSAAADPNEGAFLVLHGQPTGIGGTSWAAPVWAGFCALINESRQKAGLPALPYLNPLLYPLNGTGCFRDITAGSNGEFRDGVGYDRVTGLGAPDVKQLIAALTQAPMQASVAA</sequence>
<reference evidence="9 10" key="1">
    <citation type="submission" date="2018-06" db="EMBL/GenBank/DDBJ databases">
        <title>Comparative genomics of Bradyrhizobium nodulating Arachidis hypogaea.</title>
        <authorList>
            <person name="Li Y."/>
        </authorList>
    </citation>
    <scope>NUCLEOTIDE SEQUENCE [LARGE SCALE GENOMIC DNA]</scope>
    <source>
        <strain evidence="9 10">CCBAU 051107</strain>
    </source>
</reference>
<feature type="domain" description="Peptidase S53" evidence="8">
    <location>
        <begin position="187"/>
        <end position="537"/>
    </location>
</feature>
<dbReference type="Proteomes" id="UP000594015">
    <property type="component" value="Chromosome"/>
</dbReference>
<evidence type="ECO:0000256" key="5">
    <source>
        <dbReference type="ARBA" id="ARBA00022837"/>
    </source>
</evidence>
<dbReference type="Pfam" id="PF09286">
    <property type="entry name" value="Pro-kuma_activ"/>
    <property type="match status" value="1"/>
</dbReference>
<dbReference type="SUPFAM" id="SSF52743">
    <property type="entry name" value="Subtilisin-like"/>
    <property type="match status" value="1"/>
</dbReference>
<keyword evidence="4 7" id="KW-0720">Serine protease</keyword>
<dbReference type="InterPro" id="IPR015366">
    <property type="entry name" value="S53_propep"/>
</dbReference>
<dbReference type="PROSITE" id="PS51695">
    <property type="entry name" value="SEDOLISIN"/>
    <property type="match status" value="1"/>
</dbReference>
<keyword evidence="3 7" id="KW-0378">Hydrolase</keyword>
<evidence type="ECO:0000256" key="7">
    <source>
        <dbReference type="PROSITE-ProRule" id="PRU01032"/>
    </source>
</evidence>
<evidence type="ECO:0000313" key="10">
    <source>
        <dbReference type="Proteomes" id="UP000594015"/>
    </source>
</evidence>
<evidence type="ECO:0000259" key="8">
    <source>
        <dbReference type="PROSITE" id="PS51695"/>
    </source>
</evidence>